<dbReference type="STRING" id="4540.A0A3L6Q4I3"/>
<dbReference type="AlphaFoldDB" id="A0A3L6Q4I3"/>
<evidence type="ECO:0000259" key="3">
    <source>
        <dbReference type="PROSITE" id="PS51297"/>
    </source>
</evidence>
<feature type="region of interest" description="Disordered" evidence="2">
    <location>
        <begin position="190"/>
        <end position="211"/>
    </location>
</feature>
<dbReference type="EMBL" id="PQIB02000013">
    <property type="protein sequence ID" value="RLM73505.1"/>
    <property type="molecule type" value="Genomic_DNA"/>
</dbReference>
<sequence>MKSVIDRYGRAKEEQQQVANPSTELKFWQREAASLRQQLHNLQENHRQLMGQDLSGLGVKELQNLENQLEISLRCIRTKKGSLIQQDNMELYRKVNLIRQENVELYKKLYEKEAAGEVNHDSTAPYNFAVVENANTTIHLELNTPPQENDVEQSSPPKLGNLKLKMRQWSQIPEELSILMCNDKTAENTKSKVNINSTPLSQNKKLTTNQI</sequence>
<name>A0A3L6Q4I3_PANMI</name>
<feature type="coiled-coil region" evidence="1">
    <location>
        <begin position="25"/>
        <end position="52"/>
    </location>
</feature>
<accession>A0A3L6Q4I3</accession>
<evidence type="ECO:0000313" key="5">
    <source>
        <dbReference type="Proteomes" id="UP000275267"/>
    </source>
</evidence>
<dbReference type="Proteomes" id="UP000275267">
    <property type="component" value="Unassembled WGS sequence"/>
</dbReference>
<proteinExistence type="predicted"/>
<organism evidence="4 5">
    <name type="scientific">Panicum miliaceum</name>
    <name type="common">Proso millet</name>
    <name type="synonym">Broomcorn millet</name>
    <dbReference type="NCBI Taxonomy" id="4540"/>
    <lineage>
        <taxon>Eukaryota</taxon>
        <taxon>Viridiplantae</taxon>
        <taxon>Streptophyta</taxon>
        <taxon>Embryophyta</taxon>
        <taxon>Tracheophyta</taxon>
        <taxon>Spermatophyta</taxon>
        <taxon>Magnoliopsida</taxon>
        <taxon>Liliopsida</taxon>
        <taxon>Poales</taxon>
        <taxon>Poaceae</taxon>
        <taxon>PACMAD clade</taxon>
        <taxon>Panicoideae</taxon>
        <taxon>Panicodae</taxon>
        <taxon>Paniceae</taxon>
        <taxon>Panicinae</taxon>
        <taxon>Panicum</taxon>
        <taxon>Panicum sect. Panicum</taxon>
    </lineage>
</organism>
<dbReference type="GO" id="GO:0005634">
    <property type="term" value="C:nucleus"/>
    <property type="evidence" value="ECO:0007669"/>
    <property type="project" value="InterPro"/>
</dbReference>
<feature type="compositionally biased region" description="Polar residues" evidence="2">
    <location>
        <begin position="191"/>
        <end position="211"/>
    </location>
</feature>
<dbReference type="InterPro" id="IPR002487">
    <property type="entry name" value="TF_Kbox"/>
</dbReference>
<comment type="caution">
    <text evidence="4">The sequence shown here is derived from an EMBL/GenBank/DDBJ whole genome shotgun (WGS) entry which is preliminary data.</text>
</comment>
<keyword evidence="1" id="KW-0175">Coiled coil</keyword>
<evidence type="ECO:0000313" key="4">
    <source>
        <dbReference type="EMBL" id="RLM73505.1"/>
    </source>
</evidence>
<feature type="domain" description="K-box" evidence="3">
    <location>
        <begin position="25"/>
        <end position="115"/>
    </location>
</feature>
<dbReference type="PROSITE" id="PS51297">
    <property type="entry name" value="K_BOX"/>
    <property type="match status" value="1"/>
</dbReference>
<keyword evidence="5" id="KW-1185">Reference proteome</keyword>
<dbReference type="GO" id="GO:0003700">
    <property type="term" value="F:DNA-binding transcription factor activity"/>
    <property type="evidence" value="ECO:0007669"/>
    <property type="project" value="InterPro"/>
</dbReference>
<protein>
    <submittedName>
        <fullName evidence="4">MADS-box transcription factor</fullName>
    </submittedName>
</protein>
<evidence type="ECO:0000256" key="2">
    <source>
        <dbReference type="SAM" id="MobiDB-lite"/>
    </source>
</evidence>
<dbReference type="OrthoDB" id="1898716at2759"/>
<gene>
    <name evidence="4" type="ORF">C2845_PM15G10800</name>
</gene>
<dbReference type="Pfam" id="PF01486">
    <property type="entry name" value="K-box"/>
    <property type="match status" value="1"/>
</dbReference>
<reference evidence="5" key="1">
    <citation type="journal article" date="2019" name="Nat. Commun.">
        <title>The genome of broomcorn millet.</title>
        <authorList>
            <person name="Zou C."/>
            <person name="Miki D."/>
            <person name="Li D."/>
            <person name="Tang Q."/>
            <person name="Xiao L."/>
            <person name="Rajput S."/>
            <person name="Deng P."/>
            <person name="Jia W."/>
            <person name="Huang R."/>
            <person name="Zhang M."/>
            <person name="Sun Y."/>
            <person name="Hu J."/>
            <person name="Fu X."/>
            <person name="Schnable P.S."/>
            <person name="Li F."/>
            <person name="Zhang H."/>
            <person name="Feng B."/>
            <person name="Zhu X."/>
            <person name="Liu R."/>
            <person name="Schnable J.C."/>
            <person name="Zhu J.-K."/>
            <person name="Zhang H."/>
        </authorList>
    </citation>
    <scope>NUCLEOTIDE SEQUENCE [LARGE SCALE GENOMIC DNA]</scope>
</reference>
<evidence type="ECO:0000256" key="1">
    <source>
        <dbReference type="SAM" id="Coils"/>
    </source>
</evidence>